<sequence>MNNIEEILWNYIDGHCTPDEQNTIIELIAKDEAYRLKYQELMSLNKEFMAMEIDEPPMAFTYNVMEAIRTEHAQQPLKAAINNRIIMGIAAFFVLTIVTLLVYALSHVSLPTGSHPAAPASNLKIPDLKSFLSKPVMQVFFFFDVVLGLYLFDTYLRRKKVQKDIQ</sequence>
<feature type="transmembrane region" description="Helical" evidence="1">
    <location>
        <begin position="85"/>
        <end position="105"/>
    </location>
</feature>
<dbReference type="Proteomes" id="UP000317010">
    <property type="component" value="Unassembled WGS sequence"/>
</dbReference>
<organism evidence="2 3">
    <name type="scientific">Mucilaginibacter frigoritolerans</name>
    <dbReference type="NCBI Taxonomy" id="652788"/>
    <lineage>
        <taxon>Bacteria</taxon>
        <taxon>Pseudomonadati</taxon>
        <taxon>Bacteroidota</taxon>
        <taxon>Sphingobacteriia</taxon>
        <taxon>Sphingobacteriales</taxon>
        <taxon>Sphingobacteriaceae</taxon>
        <taxon>Mucilaginibacter</taxon>
    </lineage>
</organism>
<dbReference type="AlphaFoldDB" id="A0A562UBW1"/>
<keyword evidence="3" id="KW-1185">Reference proteome</keyword>
<evidence type="ECO:0000313" key="3">
    <source>
        <dbReference type="Proteomes" id="UP000317010"/>
    </source>
</evidence>
<evidence type="ECO:0000256" key="1">
    <source>
        <dbReference type="SAM" id="Phobius"/>
    </source>
</evidence>
<dbReference type="EMBL" id="VLLI01000002">
    <property type="protein sequence ID" value="TWJ03276.1"/>
    <property type="molecule type" value="Genomic_DNA"/>
</dbReference>
<accession>A0A562UBW1</accession>
<reference evidence="2 3" key="1">
    <citation type="submission" date="2019-07" db="EMBL/GenBank/DDBJ databases">
        <title>Genomic Encyclopedia of Archaeal and Bacterial Type Strains, Phase II (KMG-II): from individual species to whole genera.</title>
        <authorList>
            <person name="Goeker M."/>
        </authorList>
    </citation>
    <scope>NUCLEOTIDE SEQUENCE [LARGE SCALE GENOMIC DNA]</scope>
    <source>
        <strain evidence="2 3">ATCC BAA-1854</strain>
    </source>
</reference>
<keyword evidence="1" id="KW-1133">Transmembrane helix</keyword>
<dbReference type="OrthoDB" id="796197at2"/>
<evidence type="ECO:0000313" key="2">
    <source>
        <dbReference type="EMBL" id="TWJ03276.1"/>
    </source>
</evidence>
<gene>
    <name evidence="2" type="ORF">JN11_00813</name>
</gene>
<name>A0A562UBW1_9SPHI</name>
<dbReference type="RefSeq" id="WP_144909854.1">
    <property type="nucleotide sequence ID" value="NZ_VLLI01000002.1"/>
</dbReference>
<keyword evidence="1" id="KW-0472">Membrane</keyword>
<protein>
    <submittedName>
        <fullName evidence="2">Uncharacterized protein</fullName>
    </submittedName>
</protein>
<proteinExistence type="predicted"/>
<keyword evidence="1" id="KW-0812">Transmembrane</keyword>
<feature type="transmembrane region" description="Helical" evidence="1">
    <location>
        <begin position="136"/>
        <end position="156"/>
    </location>
</feature>
<comment type="caution">
    <text evidence="2">The sequence shown here is derived from an EMBL/GenBank/DDBJ whole genome shotgun (WGS) entry which is preliminary data.</text>
</comment>